<evidence type="ECO:0000256" key="5">
    <source>
        <dbReference type="ARBA" id="ARBA00022801"/>
    </source>
</evidence>
<dbReference type="PANTHER" id="PTHR23355">
    <property type="entry name" value="RIBONUCLEASE"/>
    <property type="match status" value="1"/>
</dbReference>
<dbReference type="Pfam" id="PF00575">
    <property type="entry name" value="S1"/>
    <property type="match status" value="1"/>
</dbReference>
<evidence type="ECO:0000256" key="7">
    <source>
        <dbReference type="ARBA" id="ARBA00022884"/>
    </source>
</evidence>
<dbReference type="SMART" id="SM00357">
    <property type="entry name" value="CSP"/>
    <property type="match status" value="2"/>
</dbReference>
<evidence type="ECO:0000256" key="6">
    <source>
        <dbReference type="ARBA" id="ARBA00022839"/>
    </source>
</evidence>
<dbReference type="InterPro" id="IPR004476">
    <property type="entry name" value="RNase_II/RNase_R"/>
</dbReference>
<keyword evidence="9" id="KW-0175">Coiled coil</keyword>
<comment type="catalytic activity">
    <reaction evidence="1 8">
        <text>Exonucleolytic cleavage in the 3'- to 5'-direction to yield nucleoside 5'-phosphates.</text>
        <dbReference type="EC" id="3.1.13.1"/>
    </reaction>
</comment>
<keyword evidence="4 8" id="KW-0540">Nuclease</keyword>
<dbReference type="Proteomes" id="UP000430345">
    <property type="component" value="Unassembled WGS sequence"/>
</dbReference>
<organism evidence="11 12">
    <name type="scientific">Clostridium tarantellae</name>
    <dbReference type="NCBI Taxonomy" id="39493"/>
    <lineage>
        <taxon>Bacteria</taxon>
        <taxon>Bacillati</taxon>
        <taxon>Bacillota</taxon>
        <taxon>Clostridia</taxon>
        <taxon>Eubacteriales</taxon>
        <taxon>Clostridiaceae</taxon>
        <taxon>Clostridium</taxon>
    </lineage>
</organism>
<dbReference type="InterPro" id="IPR011805">
    <property type="entry name" value="RNase_R"/>
</dbReference>
<dbReference type="GO" id="GO:0006402">
    <property type="term" value="P:mRNA catabolic process"/>
    <property type="evidence" value="ECO:0007669"/>
    <property type="project" value="TreeGrafter"/>
</dbReference>
<dbReference type="PANTHER" id="PTHR23355:SF9">
    <property type="entry name" value="DIS3-LIKE EXONUCLEASE 2"/>
    <property type="match status" value="1"/>
</dbReference>
<keyword evidence="3 8" id="KW-0963">Cytoplasm</keyword>
<comment type="caution">
    <text evidence="11">The sequence shown here is derived from an EMBL/GenBank/DDBJ whole genome shotgun (WGS) entry which is preliminary data.</text>
</comment>
<dbReference type="SUPFAM" id="SSF50249">
    <property type="entry name" value="Nucleic acid-binding proteins"/>
    <property type="match status" value="4"/>
</dbReference>
<comment type="subcellular location">
    <subcellularLocation>
        <location evidence="2 8">Cytoplasm</location>
    </subcellularLocation>
</comment>
<sequence>MKIKNVLLNFMKEEAYRPMEIPNLAKMFNIPKPEYKLFKKAIKTMEKEGLLARDEFDRIGLAEKMGLVAGKIQVHQKGFAFVIPDEEGMKDVFIPKTQLNGAMSGDRVLAKIVSESGNGKKCEGEIVKIVERVNKNIIGIYEDNKSFGFVLPEDQRIQNDIFISKKDRNGAKQGEVVMVEITKWPDKNRKNPEGIVTEVLGKRGDVGLDILTIIKKFGLPEEFPEEVLKWAEDIEEQIKPEEIKGRLDLRDVKMVTIDGEDAKDLDDAVSIEKLPNGNYKLGVHIADVTHYVTEKDPLDKEAFERATSVYLIDRVIPMLPRKLSNGICSLNPKVDRLTLSCIMTIDDKGKVIEHEIHESVIRTNERMTYTDVTKILRDNDKDLIDKYSDLVEDFKTMEELCKILNKKRLDRGAIDFDFEECKIILNEKGKPIEIKPYERAIANRMIEEFMLVANETVAEHMKWTERPFVYRIHEEPDSDKLQKFKEFVYNLGYKIKWNEEINPKNLQAALKEVKGKNEEAIVSTLLLRCMMQARYSPECAGHFGLAAEYYCHFTSPIRRYPDLQIHRIIKEHLHGAINDKRNKKLRNIVDSASKQSSEMERVAQEAEREVDDLKKAEYMKDRIGEEFQGMICSITGFGAFVELPNTIEGLVHITSFRDDYYIYDEDRLTLVGERNKKLYKLGDKVKVVCSKVDIPNREIYFEIVEDKYTLEEKAEREEAKKIQEEKLSKIREELNEENWEEYAEDVREMNVNTAEIEGQFFDDELIEVVEEENLKVPSFSENNMDEEDETGVF</sequence>
<keyword evidence="12" id="KW-1185">Reference proteome</keyword>
<dbReference type="InterPro" id="IPR012340">
    <property type="entry name" value="NA-bd_OB-fold"/>
</dbReference>
<protein>
    <recommendedName>
        <fullName evidence="8">Ribonuclease R</fullName>
        <shortName evidence="8">RNase R</shortName>
        <ecNumber evidence="8">3.1.13.1</ecNumber>
    </recommendedName>
</protein>
<dbReference type="Gene3D" id="2.40.50.140">
    <property type="entry name" value="Nucleic acid-binding proteins"/>
    <property type="match status" value="3"/>
</dbReference>
<name>A0A6I1MMY2_9CLOT</name>
<evidence type="ECO:0000256" key="3">
    <source>
        <dbReference type="ARBA" id="ARBA00022490"/>
    </source>
</evidence>
<comment type="function">
    <text evidence="8">3'-5' exoribonuclease that releases 5'-nucleoside monophosphates and is involved in maturation of structured RNAs.</text>
</comment>
<dbReference type="GO" id="GO:0003723">
    <property type="term" value="F:RNA binding"/>
    <property type="evidence" value="ECO:0007669"/>
    <property type="project" value="UniProtKB-UniRule"/>
</dbReference>
<evidence type="ECO:0000256" key="4">
    <source>
        <dbReference type="ARBA" id="ARBA00022722"/>
    </source>
</evidence>
<feature type="coiled-coil region" evidence="9">
    <location>
        <begin position="705"/>
        <end position="740"/>
    </location>
</feature>
<dbReference type="InterPro" id="IPR003029">
    <property type="entry name" value="S1_domain"/>
</dbReference>
<dbReference type="SMART" id="SM00316">
    <property type="entry name" value="S1"/>
    <property type="match status" value="1"/>
</dbReference>
<accession>A0A6I1MMY2</accession>
<feature type="coiled-coil region" evidence="9">
    <location>
        <begin position="589"/>
        <end position="616"/>
    </location>
</feature>
<evidence type="ECO:0000256" key="8">
    <source>
        <dbReference type="HAMAP-Rule" id="MF_01895"/>
    </source>
</evidence>
<dbReference type="InterPro" id="IPR011129">
    <property type="entry name" value="CSD"/>
</dbReference>
<dbReference type="PROSITE" id="PS50126">
    <property type="entry name" value="S1"/>
    <property type="match status" value="1"/>
</dbReference>
<evidence type="ECO:0000256" key="1">
    <source>
        <dbReference type="ARBA" id="ARBA00001849"/>
    </source>
</evidence>
<evidence type="ECO:0000313" key="12">
    <source>
        <dbReference type="Proteomes" id="UP000430345"/>
    </source>
</evidence>
<dbReference type="GO" id="GO:0008859">
    <property type="term" value="F:exoribonuclease II activity"/>
    <property type="evidence" value="ECO:0007669"/>
    <property type="project" value="UniProtKB-UniRule"/>
</dbReference>
<keyword evidence="7 8" id="KW-0694">RNA-binding</keyword>
<dbReference type="OrthoDB" id="9764149at2"/>
<dbReference type="SMART" id="SM00955">
    <property type="entry name" value="RNB"/>
    <property type="match status" value="1"/>
</dbReference>
<evidence type="ECO:0000259" key="10">
    <source>
        <dbReference type="PROSITE" id="PS50126"/>
    </source>
</evidence>
<evidence type="ECO:0000256" key="9">
    <source>
        <dbReference type="SAM" id="Coils"/>
    </source>
</evidence>
<dbReference type="Pfam" id="PF17876">
    <property type="entry name" value="CSD2"/>
    <property type="match status" value="1"/>
</dbReference>
<comment type="similarity">
    <text evidence="8">Belongs to the RNR ribonuclease family. RNase R subfamily.</text>
</comment>
<dbReference type="EC" id="3.1.13.1" evidence="8"/>
<dbReference type="NCBIfam" id="TIGR00358">
    <property type="entry name" value="3_prime_RNase"/>
    <property type="match status" value="1"/>
</dbReference>
<dbReference type="CDD" id="cd04471">
    <property type="entry name" value="S1_RNase_R"/>
    <property type="match status" value="1"/>
</dbReference>
<dbReference type="EMBL" id="WHJC01000193">
    <property type="protein sequence ID" value="MPQ44320.1"/>
    <property type="molecule type" value="Genomic_DNA"/>
</dbReference>
<dbReference type="AlphaFoldDB" id="A0A6I1MMY2"/>
<proteinExistence type="inferred from homology"/>
<dbReference type="GO" id="GO:0005829">
    <property type="term" value="C:cytosol"/>
    <property type="evidence" value="ECO:0007669"/>
    <property type="project" value="TreeGrafter"/>
</dbReference>
<evidence type="ECO:0000313" key="11">
    <source>
        <dbReference type="EMBL" id="MPQ44320.1"/>
    </source>
</evidence>
<evidence type="ECO:0000256" key="2">
    <source>
        <dbReference type="ARBA" id="ARBA00004496"/>
    </source>
</evidence>
<dbReference type="RefSeq" id="WP_152890689.1">
    <property type="nucleotide sequence ID" value="NZ_WHJC01000193.1"/>
</dbReference>
<keyword evidence="6 8" id="KW-0269">Exonuclease</keyword>
<dbReference type="InterPro" id="IPR001900">
    <property type="entry name" value="RNase_II/R"/>
</dbReference>
<reference evidence="11 12" key="1">
    <citation type="submission" date="2019-10" db="EMBL/GenBank/DDBJ databases">
        <title>The Genome Sequence of Clostridium tarantellae Isolated from Fish Brain.</title>
        <authorList>
            <person name="Bano L."/>
            <person name="Kiel M."/>
            <person name="Sales G."/>
            <person name="Doxey A.C."/>
            <person name="Mansfield M.J."/>
            <person name="Schiavone M."/>
            <person name="Rossetto O."/>
            <person name="Pirazzini M."/>
            <person name="Dobrindt U."/>
            <person name="Montecucco C."/>
        </authorList>
    </citation>
    <scope>NUCLEOTIDE SEQUENCE [LARGE SCALE GENOMIC DNA]</scope>
    <source>
        <strain evidence="11 12">DSM 3997</strain>
    </source>
</reference>
<feature type="domain" description="S1 motif" evidence="10">
    <location>
        <begin position="624"/>
        <end position="704"/>
    </location>
</feature>
<dbReference type="InterPro" id="IPR040476">
    <property type="entry name" value="CSD2"/>
</dbReference>
<dbReference type="HAMAP" id="MF_01895">
    <property type="entry name" value="RNase_R"/>
    <property type="match status" value="1"/>
</dbReference>
<dbReference type="Pfam" id="PF00773">
    <property type="entry name" value="RNB"/>
    <property type="match status" value="1"/>
</dbReference>
<gene>
    <name evidence="8 11" type="primary">rnr</name>
    <name evidence="11" type="ORF">GBZ86_11170</name>
</gene>
<dbReference type="InterPro" id="IPR013223">
    <property type="entry name" value="RNase_B_OB_dom"/>
</dbReference>
<dbReference type="NCBIfam" id="TIGR02063">
    <property type="entry name" value="RNase_R"/>
    <property type="match status" value="1"/>
</dbReference>
<keyword evidence="5 8" id="KW-0378">Hydrolase</keyword>
<dbReference type="InterPro" id="IPR050180">
    <property type="entry name" value="RNR_Ribonuclease"/>
</dbReference>
<dbReference type="Pfam" id="PF08206">
    <property type="entry name" value="OB_RNB"/>
    <property type="match status" value="1"/>
</dbReference>